<dbReference type="Pfam" id="PF13087">
    <property type="entry name" value="AAA_12"/>
    <property type="match status" value="1"/>
</dbReference>
<protein>
    <submittedName>
        <fullName evidence="3">P-loop containing nucleoside triphosphate hydrolase protein</fullName>
    </submittedName>
</protein>
<organism evidence="3 4">
    <name type="scientific">Coccomyxa subellipsoidea (strain C-169)</name>
    <name type="common">Green microalga</name>
    <dbReference type="NCBI Taxonomy" id="574566"/>
    <lineage>
        <taxon>Eukaryota</taxon>
        <taxon>Viridiplantae</taxon>
        <taxon>Chlorophyta</taxon>
        <taxon>core chlorophytes</taxon>
        <taxon>Trebouxiophyceae</taxon>
        <taxon>Trebouxiophyceae incertae sedis</taxon>
        <taxon>Coccomyxaceae</taxon>
        <taxon>Coccomyxa</taxon>
        <taxon>Coccomyxa subellipsoidea</taxon>
    </lineage>
</organism>
<dbReference type="KEGG" id="csl:COCSUDRAFT_59056"/>
<dbReference type="OrthoDB" id="6513042at2759"/>
<dbReference type="eggNOG" id="KOG1802">
    <property type="taxonomic scope" value="Eukaryota"/>
</dbReference>
<evidence type="ECO:0000259" key="2">
    <source>
        <dbReference type="Pfam" id="PF13087"/>
    </source>
</evidence>
<reference evidence="3 4" key="1">
    <citation type="journal article" date="2012" name="Genome Biol.">
        <title>The genome of the polar eukaryotic microalga coccomyxa subellipsoidea reveals traits of cold adaptation.</title>
        <authorList>
            <person name="Blanc G."/>
            <person name="Agarkova I."/>
            <person name="Grimwood J."/>
            <person name="Kuo A."/>
            <person name="Brueggeman A."/>
            <person name="Dunigan D."/>
            <person name="Gurnon J."/>
            <person name="Ladunga I."/>
            <person name="Lindquist E."/>
            <person name="Lucas S."/>
            <person name="Pangilinan J."/>
            <person name="Proschold T."/>
            <person name="Salamov A."/>
            <person name="Schmutz J."/>
            <person name="Weeks D."/>
            <person name="Yamada T."/>
            <person name="Claverie J.M."/>
            <person name="Grigoriev I."/>
            <person name="Van Etten J."/>
            <person name="Lomsadze A."/>
            <person name="Borodovsky M."/>
        </authorList>
    </citation>
    <scope>NUCLEOTIDE SEQUENCE [LARGE SCALE GENOMIC DNA]</scope>
    <source>
        <strain evidence="3 4">C-169</strain>
    </source>
</reference>
<sequence length="680" mass="72782">MSLLSNAQIPVQRLLELAKQFHKVLQQQSDFERGKPTAASAQKLQQLMRRSGVPFYSDCELTMYQKKQTGEDESASRGRSVFLTLNSGLERSADYRKDDLWIIGTLPELFEVELLCAVPANLHKKQQVYALHGPDATTELAMISTLRSLKALKLPLLPALLQPNSGTDEHAAASAAPDEAASCSEACDLQSAVVSAMHTVVQQFGLNTAQAAVLQAMQPWFLPGNKACSPLCIIHGPFGTGKSMLLVAAIHLLLQLRDRDTPLKGCRIAVAAHTNAAVDRVMCGLLQSGQTDILRVGPLRRISRELLPHSLHSTAGKRSEAAHELEAMLKEATSVAEQNVLKDELARVKAGAERARRKRLKTAAVVGVTCCSAVLPVLDEQQFDVVFLDECSQMVEPLSLLPLARARCRFAVLSGDPMQLPPLIAHPPQLPQRPGGPVAHGLLRPVFVRLASMGHHVHMLRRQYRCHPEIAAISNAQFYGGRLLDGCSAGDRAPLVRGLPPLLCLDVRGSQDYAGGSHSASNRAEATAVVQVVRGLLAQQHSSEDGEESGSKPVTPDTIGVICFHRAQVGLVTSLLSRPTASANSSAGDGASSSSSAGVTVATVDSYQGLEKPIIILSTAVTRVGAFVADPHRLNVGDAAVLRDTAPAFKAFLAAVRSRPGAYKHCHPGQPIPLASLLLP</sequence>
<dbReference type="Gene3D" id="3.40.50.300">
    <property type="entry name" value="P-loop containing nucleotide triphosphate hydrolases"/>
    <property type="match status" value="2"/>
</dbReference>
<dbReference type="RefSeq" id="XP_005651072.1">
    <property type="nucleotide sequence ID" value="XM_005651015.1"/>
</dbReference>
<evidence type="ECO:0000313" key="3">
    <source>
        <dbReference type="EMBL" id="EIE26528.1"/>
    </source>
</evidence>
<dbReference type="EMBL" id="AGSI01000002">
    <property type="protein sequence ID" value="EIE26528.1"/>
    <property type="molecule type" value="Genomic_DNA"/>
</dbReference>
<feature type="domain" description="DNA2/NAM7 helicase helicase" evidence="1">
    <location>
        <begin position="230"/>
        <end position="331"/>
    </location>
</feature>
<dbReference type="STRING" id="574566.I0Z7A9"/>
<evidence type="ECO:0000313" key="4">
    <source>
        <dbReference type="Proteomes" id="UP000007264"/>
    </source>
</evidence>
<comment type="caution">
    <text evidence="3">The sequence shown here is derived from an EMBL/GenBank/DDBJ whole genome shotgun (WGS) entry which is preliminary data.</text>
</comment>
<dbReference type="PANTHER" id="PTHR10887">
    <property type="entry name" value="DNA2/NAM7 HELICASE FAMILY"/>
    <property type="match status" value="1"/>
</dbReference>
<feature type="domain" description="DNA2/NAM7 helicase helicase" evidence="1">
    <location>
        <begin position="338"/>
        <end position="424"/>
    </location>
</feature>
<dbReference type="InterPro" id="IPR041679">
    <property type="entry name" value="DNA2/NAM7-like_C"/>
</dbReference>
<dbReference type="Pfam" id="PF13086">
    <property type="entry name" value="AAA_11"/>
    <property type="match status" value="2"/>
</dbReference>
<dbReference type="SUPFAM" id="SSF52540">
    <property type="entry name" value="P-loop containing nucleoside triphosphate hydrolases"/>
    <property type="match status" value="1"/>
</dbReference>
<dbReference type="InterPro" id="IPR027417">
    <property type="entry name" value="P-loop_NTPase"/>
</dbReference>
<dbReference type="InterPro" id="IPR047187">
    <property type="entry name" value="SF1_C_Upf1"/>
</dbReference>
<accession>I0Z7A9</accession>
<keyword evidence="4" id="KW-1185">Reference proteome</keyword>
<name>I0Z7A9_COCSC</name>
<dbReference type="InterPro" id="IPR045055">
    <property type="entry name" value="DNA2/NAM7-like"/>
</dbReference>
<dbReference type="GO" id="GO:0004386">
    <property type="term" value="F:helicase activity"/>
    <property type="evidence" value="ECO:0007669"/>
    <property type="project" value="InterPro"/>
</dbReference>
<dbReference type="GeneID" id="17044538"/>
<dbReference type="GO" id="GO:0016787">
    <property type="term" value="F:hydrolase activity"/>
    <property type="evidence" value="ECO:0007669"/>
    <property type="project" value="UniProtKB-KW"/>
</dbReference>
<evidence type="ECO:0000259" key="1">
    <source>
        <dbReference type="Pfam" id="PF13086"/>
    </source>
</evidence>
<dbReference type="AlphaFoldDB" id="I0Z7A9"/>
<dbReference type="CDD" id="cd18808">
    <property type="entry name" value="SF1_C_Upf1"/>
    <property type="match status" value="1"/>
</dbReference>
<keyword evidence="3" id="KW-0378">Hydrolase</keyword>
<dbReference type="Proteomes" id="UP000007264">
    <property type="component" value="Unassembled WGS sequence"/>
</dbReference>
<feature type="domain" description="DNA2/NAM7 helicase-like C-terminal" evidence="2">
    <location>
        <begin position="445"/>
        <end position="636"/>
    </location>
</feature>
<proteinExistence type="predicted"/>
<gene>
    <name evidence="3" type="ORF">COCSUDRAFT_59056</name>
</gene>
<dbReference type="InterPro" id="IPR041677">
    <property type="entry name" value="DNA2/NAM7_AAA_11"/>
</dbReference>
<dbReference type="PANTHER" id="PTHR10887:SF518">
    <property type="entry name" value="RNA HELICASE NONSENSE MRNA REDUCING FACTOR"/>
    <property type="match status" value="1"/>
</dbReference>